<accession>A0A1F8F7A3</accession>
<gene>
    <name evidence="2" type="ORF">A3J46_00220</name>
</gene>
<organism evidence="2 3">
    <name type="scientific">Candidatus Yanofskybacteria bacterium RIFCSPHIGHO2_02_FULL_41_11</name>
    <dbReference type="NCBI Taxonomy" id="1802675"/>
    <lineage>
        <taxon>Bacteria</taxon>
        <taxon>Candidatus Yanofskyibacteriota</taxon>
    </lineage>
</organism>
<feature type="transmembrane region" description="Helical" evidence="1">
    <location>
        <begin position="31"/>
        <end position="53"/>
    </location>
</feature>
<keyword evidence="1" id="KW-0812">Transmembrane</keyword>
<evidence type="ECO:0000256" key="1">
    <source>
        <dbReference type="SAM" id="Phobius"/>
    </source>
</evidence>
<comment type="caution">
    <text evidence="2">The sequence shown here is derived from an EMBL/GenBank/DDBJ whole genome shotgun (WGS) entry which is preliminary data.</text>
</comment>
<sequence length="59" mass="6543">MGYIIWIILIVFVVGSVLTKAGATRKDIPEIFKWLGIHFIKVALLLTAIYLLGKLTGTL</sequence>
<evidence type="ECO:0000313" key="3">
    <source>
        <dbReference type="Proteomes" id="UP000177167"/>
    </source>
</evidence>
<reference evidence="2 3" key="1">
    <citation type="journal article" date="2016" name="Nat. Commun.">
        <title>Thousands of microbial genomes shed light on interconnected biogeochemical processes in an aquifer system.</title>
        <authorList>
            <person name="Anantharaman K."/>
            <person name="Brown C.T."/>
            <person name="Hug L.A."/>
            <person name="Sharon I."/>
            <person name="Castelle C.J."/>
            <person name="Probst A.J."/>
            <person name="Thomas B.C."/>
            <person name="Singh A."/>
            <person name="Wilkins M.J."/>
            <person name="Karaoz U."/>
            <person name="Brodie E.L."/>
            <person name="Williams K.H."/>
            <person name="Hubbard S.S."/>
            <person name="Banfield J.F."/>
        </authorList>
    </citation>
    <scope>NUCLEOTIDE SEQUENCE [LARGE SCALE GENOMIC DNA]</scope>
</reference>
<protein>
    <submittedName>
        <fullName evidence="2">Uncharacterized protein</fullName>
    </submittedName>
</protein>
<dbReference type="EMBL" id="MGJP01000046">
    <property type="protein sequence ID" value="OGN09031.1"/>
    <property type="molecule type" value="Genomic_DNA"/>
</dbReference>
<keyword evidence="1" id="KW-1133">Transmembrane helix</keyword>
<keyword evidence="1" id="KW-0472">Membrane</keyword>
<name>A0A1F8F7A3_9BACT</name>
<proteinExistence type="predicted"/>
<dbReference type="AlphaFoldDB" id="A0A1F8F7A3"/>
<dbReference type="Proteomes" id="UP000177167">
    <property type="component" value="Unassembled WGS sequence"/>
</dbReference>
<evidence type="ECO:0000313" key="2">
    <source>
        <dbReference type="EMBL" id="OGN09031.1"/>
    </source>
</evidence>